<dbReference type="GO" id="GO:0020037">
    <property type="term" value="F:heme binding"/>
    <property type="evidence" value="ECO:0007669"/>
    <property type="project" value="InterPro"/>
</dbReference>
<dbReference type="GO" id="GO:0016705">
    <property type="term" value="F:oxidoreductase activity, acting on paired donors, with incorporation or reduction of molecular oxygen"/>
    <property type="evidence" value="ECO:0007669"/>
    <property type="project" value="InterPro"/>
</dbReference>
<comment type="caution">
    <text evidence="8">The sequence shown here is derived from an EMBL/GenBank/DDBJ whole genome shotgun (WGS) entry which is preliminary data.</text>
</comment>
<dbReference type="InterPro" id="IPR017972">
    <property type="entry name" value="Cyt_P450_CS"/>
</dbReference>
<evidence type="ECO:0000256" key="4">
    <source>
        <dbReference type="ARBA" id="ARBA00023002"/>
    </source>
</evidence>
<accession>A0A2W2FRM1</accession>
<organism evidence="8 9">
    <name type="scientific">Nonomuraea aridisoli</name>
    <dbReference type="NCBI Taxonomy" id="2070368"/>
    <lineage>
        <taxon>Bacteria</taxon>
        <taxon>Bacillati</taxon>
        <taxon>Actinomycetota</taxon>
        <taxon>Actinomycetes</taxon>
        <taxon>Streptosporangiales</taxon>
        <taxon>Streptosporangiaceae</taxon>
        <taxon>Nonomuraea</taxon>
    </lineage>
</organism>
<dbReference type="OrthoDB" id="4133219at2"/>
<dbReference type="PROSITE" id="PS00086">
    <property type="entry name" value="CYTOCHROME_P450"/>
    <property type="match status" value="1"/>
</dbReference>
<dbReference type="GO" id="GO:0004497">
    <property type="term" value="F:monooxygenase activity"/>
    <property type="evidence" value="ECO:0007669"/>
    <property type="project" value="UniProtKB-KW"/>
</dbReference>
<dbReference type="CDD" id="cd11029">
    <property type="entry name" value="CYP107-like"/>
    <property type="match status" value="1"/>
</dbReference>
<keyword evidence="2 7" id="KW-0349">Heme</keyword>
<dbReference type="PRINTS" id="PR00359">
    <property type="entry name" value="BP450"/>
</dbReference>
<proteinExistence type="inferred from homology"/>
<dbReference type="InterPro" id="IPR002397">
    <property type="entry name" value="Cyt_P450_B"/>
</dbReference>
<evidence type="ECO:0000313" key="8">
    <source>
        <dbReference type="EMBL" id="PZG17654.1"/>
    </source>
</evidence>
<keyword evidence="3 7" id="KW-0479">Metal-binding</keyword>
<dbReference type="InterPro" id="IPR001128">
    <property type="entry name" value="Cyt_P450"/>
</dbReference>
<dbReference type="SUPFAM" id="SSF48264">
    <property type="entry name" value="Cytochrome P450"/>
    <property type="match status" value="1"/>
</dbReference>
<dbReference type="RefSeq" id="WP_111180036.1">
    <property type="nucleotide sequence ID" value="NZ_POUD01000064.1"/>
</dbReference>
<dbReference type="EMBL" id="POUD01000064">
    <property type="protein sequence ID" value="PZG17654.1"/>
    <property type="molecule type" value="Genomic_DNA"/>
</dbReference>
<evidence type="ECO:0000313" key="9">
    <source>
        <dbReference type="Proteomes" id="UP000249304"/>
    </source>
</evidence>
<dbReference type="AlphaFoldDB" id="A0A2W2FRM1"/>
<dbReference type="PANTHER" id="PTHR46696">
    <property type="entry name" value="P450, PUTATIVE (EUROFUNG)-RELATED"/>
    <property type="match status" value="1"/>
</dbReference>
<evidence type="ECO:0000256" key="3">
    <source>
        <dbReference type="ARBA" id="ARBA00022723"/>
    </source>
</evidence>
<dbReference type="FunFam" id="1.10.630.10:FF:000018">
    <property type="entry name" value="Cytochrome P450 monooxygenase"/>
    <property type="match status" value="1"/>
</dbReference>
<dbReference type="Proteomes" id="UP000249304">
    <property type="component" value="Unassembled WGS sequence"/>
</dbReference>
<reference evidence="8 9" key="1">
    <citation type="submission" date="2018-01" db="EMBL/GenBank/DDBJ databases">
        <title>Draft genome sequence of Nonomuraea sp. KC333.</title>
        <authorList>
            <person name="Sahin N."/>
            <person name="Saygin H."/>
            <person name="Ay H."/>
        </authorList>
    </citation>
    <scope>NUCLEOTIDE SEQUENCE [LARGE SCALE GENOMIC DNA]</scope>
    <source>
        <strain evidence="8 9">KC333</strain>
    </source>
</reference>
<keyword evidence="4 7" id="KW-0560">Oxidoreductase</keyword>
<gene>
    <name evidence="8" type="ORF">C1J01_17450</name>
</gene>
<keyword evidence="9" id="KW-1185">Reference proteome</keyword>
<keyword evidence="5 7" id="KW-0408">Iron</keyword>
<dbReference type="InterPro" id="IPR036396">
    <property type="entry name" value="Cyt_P450_sf"/>
</dbReference>
<name>A0A2W2FRM1_9ACTN</name>
<evidence type="ECO:0000256" key="1">
    <source>
        <dbReference type="ARBA" id="ARBA00010617"/>
    </source>
</evidence>
<evidence type="ECO:0000256" key="5">
    <source>
        <dbReference type="ARBA" id="ARBA00023004"/>
    </source>
</evidence>
<evidence type="ECO:0000256" key="6">
    <source>
        <dbReference type="ARBA" id="ARBA00023033"/>
    </source>
</evidence>
<comment type="similarity">
    <text evidence="1 7">Belongs to the cytochrome P450 family.</text>
</comment>
<dbReference type="Gene3D" id="1.10.630.10">
    <property type="entry name" value="Cytochrome P450"/>
    <property type="match status" value="1"/>
</dbReference>
<dbReference type="GO" id="GO:0005506">
    <property type="term" value="F:iron ion binding"/>
    <property type="evidence" value="ECO:0007669"/>
    <property type="project" value="InterPro"/>
</dbReference>
<evidence type="ECO:0000256" key="7">
    <source>
        <dbReference type="RuleBase" id="RU000461"/>
    </source>
</evidence>
<dbReference type="Pfam" id="PF00067">
    <property type="entry name" value="p450"/>
    <property type="match status" value="1"/>
</dbReference>
<keyword evidence="6 7" id="KW-0503">Monooxygenase</keyword>
<dbReference type="PANTHER" id="PTHR46696:SF1">
    <property type="entry name" value="CYTOCHROME P450 YJIB-RELATED"/>
    <property type="match status" value="1"/>
</dbReference>
<protein>
    <submittedName>
        <fullName evidence="8">Cytochrome P450</fullName>
    </submittedName>
</protein>
<evidence type="ECO:0000256" key="2">
    <source>
        <dbReference type="ARBA" id="ARBA00022617"/>
    </source>
</evidence>
<sequence>MGSQAVVDLTAYGERLTAEPYAVFAELREQGPVHLVRLPDYGEIWLIVGYDEVNAALNDPALSKNGFRATRHLVPDAIGETMLTSDPPQHTRLRRLVSKEFSARRLAGMRPVIQQITDACLDAIADADEVDLIENYSLPLSITVIAELLGVPQLDRDAFHRWSQEIVTPPAGRTRAEMIRGDLLDYLDRLVQQKREAASDDLFGALVRASDEGEDALSPSELRAMALLLLSAGHETTLNLIATGVLMLMRHPRQLEELRRDWSLLDGAIEETLRRDAPLLFSTRRFTTGPYPVGTTVIPGGGTPMLLALASANRDPAQFEEPDAFDIHRNPVGHLAFGHGIHHCLGAPLARIEGAIAIRSLLERFPDLSLATGQWDWQRTLTIRGLATLPVSLRG</sequence>